<name>A0A8H4EK16_GIGMA</name>
<keyword evidence="2" id="KW-1185">Reference proteome</keyword>
<evidence type="ECO:0000313" key="2">
    <source>
        <dbReference type="Proteomes" id="UP000439903"/>
    </source>
</evidence>
<comment type="caution">
    <text evidence="1">The sequence shown here is derived from an EMBL/GenBank/DDBJ whole genome shotgun (WGS) entry which is preliminary data.</text>
</comment>
<evidence type="ECO:0000313" key="1">
    <source>
        <dbReference type="EMBL" id="KAF0501351.1"/>
    </source>
</evidence>
<organism evidence="1 2">
    <name type="scientific">Gigaspora margarita</name>
    <dbReference type="NCBI Taxonomy" id="4874"/>
    <lineage>
        <taxon>Eukaryota</taxon>
        <taxon>Fungi</taxon>
        <taxon>Fungi incertae sedis</taxon>
        <taxon>Mucoromycota</taxon>
        <taxon>Glomeromycotina</taxon>
        <taxon>Glomeromycetes</taxon>
        <taxon>Diversisporales</taxon>
        <taxon>Gigasporaceae</taxon>
        <taxon>Gigaspora</taxon>
    </lineage>
</organism>
<protein>
    <submittedName>
        <fullName evidence="1">Uncharacterized protein</fullName>
    </submittedName>
</protein>
<dbReference type="Proteomes" id="UP000439903">
    <property type="component" value="Unassembled WGS sequence"/>
</dbReference>
<gene>
    <name evidence="1" type="ORF">F8M41_020034</name>
</gene>
<dbReference type="EMBL" id="WTPW01000539">
    <property type="protein sequence ID" value="KAF0501351.1"/>
    <property type="molecule type" value="Genomic_DNA"/>
</dbReference>
<proteinExistence type="predicted"/>
<dbReference type="AlphaFoldDB" id="A0A8H4EK16"/>
<sequence>MSSTQSNDSLRELNAKLLAKICELRKKVTDDEVEKTKLIQEIKARTDELEKTISRYSVEIGKLNAIIVELEKNKVVTTKLEFENAEFRDRITKVEQRQLQNDNSTNNNSSKFNSVTEQLPMVAHEKLLVDKKMDTSLPKEPTPEISPANVPDSDIAQLEQCKPVCKINDVISKVPVSSKTSEERGIDAFLDNVNKKKVSDEIRKRKKEEKLQRESIVQGSTVASPSCNSEKENRVISEILEVSKKPFPQGTIGATKFFNPNPGARIIRIICNYRMHNLAFTGS</sequence>
<dbReference type="OrthoDB" id="2380192at2759"/>
<reference evidence="1 2" key="1">
    <citation type="journal article" date="2019" name="Environ. Microbiol.">
        <title>At the nexus of three kingdoms: the genome of the mycorrhizal fungus Gigaspora margarita provides insights into plant, endobacterial and fungal interactions.</title>
        <authorList>
            <person name="Venice F."/>
            <person name="Ghignone S."/>
            <person name="Salvioli di Fossalunga A."/>
            <person name="Amselem J."/>
            <person name="Novero M."/>
            <person name="Xianan X."/>
            <person name="Sedzielewska Toro K."/>
            <person name="Morin E."/>
            <person name="Lipzen A."/>
            <person name="Grigoriev I.V."/>
            <person name="Henrissat B."/>
            <person name="Martin F.M."/>
            <person name="Bonfante P."/>
        </authorList>
    </citation>
    <scope>NUCLEOTIDE SEQUENCE [LARGE SCALE GENOMIC DNA]</scope>
    <source>
        <strain evidence="1 2">BEG34</strain>
    </source>
</reference>
<accession>A0A8H4EK16</accession>